<dbReference type="OrthoDB" id="293573at2759"/>
<reference evidence="4 5" key="1">
    <citation type="submission" date="2014-06" db="EMBL/GenBank/DDBJ databases">
        <authorList>
            <person name="Swart Estienne"/>
        </authorList>
    </citation>
    <scope>NUCLEOTIDE SEQUENCE [LARGE SCALE GENOMIC DNA]</scope>
    <source>
        <strain evidence="4 5">130c</strain>
    </source>
</reference>
<accession>A0A078AUL5</accession>
<evidence type="ECO:0000256" key="2">
    <source>
        <dbReference type="ARBA" id="ARBA00022737"/>
    </source>
</evidence>
<dbReference type="Gene3D" id="2.120.10.80">
    <property type="entry name" value="Kelch-type beta propeller"/>
    <property type="match status" value="2"/>
</dbReference>
<feature type="compositionally biased region" description="Basic and acidic residues" evidence="3">
    <location>
        <begin position="274"/>
        <end position="285"/>
    </location>
</feature>
<dbReference type="PANTHER" id="PTHR46093">
    <property type="entry name" value="ACYL-COA-BINDING DOMAIN-CONTAINING PROTEIN 5"/>
    <property type="match status" value="1"/>
</dbReference>
<protein>
    <submittedName>
        <fullName evidence="4">Kelch motif family protein</fullName>
    </submittedName>
</protein>
<evidence type="ECO:0000256" key="3">
    <source>
        <dbReference type="SAM" id="MobiDB-lite"/>
    </source>
</evidence>
<dbReference type="AlphaFoldDB" id="A0A078AUL5"/>
<dbReference type="PANTHER" id="PTHR46093:SF18">
    <property type="entry name" value="FIBRONECTIN TYPE-III DOMAIN-CONTAINING PROTEIN"/>
    <property type="match status" value="1"/>
</dbReference>
<keyword evidence="2" id="KW-0677">Repeat</keyword>
<dbReference type="EMBL" id="CCKQ01012940">
    <property type="protein sequence ID" value="CDW84573.1"/>
    <property type="molecule type" value="Genomic_DNA"/>
</dbReference>
<feature type="region of interest" description="Disordered" evidence="3">
    <location>
        <begin position="263"/>
        <end position="285"/>
    </location>
</feature>
<dbReference type="InterPro" id="IPR015915">
    <property type="entry name" value="Kelch-typ_b-propeller"/>
</dbReference>
<keyword evidence="5" id="KW-1185">Reference proteome</keyword>
<dbReference type="InParanoid" id="A0A078AUL5"/>
<proteinExistence type="predicted"/>
<name>A0A078AUL5_STYLE</name>
<sequence length="733" mass="84931">MNSFNLTNYSAFSSKNASPLMKQKQDAPSKIPQIGLSHYGNVFTPHSAIQSPVTSMRFASRGGTPMTTLTQTFQSSSHLDVEKNISEFYQSQYLSPVRSQINLPNEADDRIKKIKMMCNIQQHELQKTFQSQSLPVLKQIQSMKRLWNKLEHQDVRPENEMRDTTYKTIQESNMFLDNNKIVHGKIELQMKQNQKQLLENIIKMQKQHDWNQQRMPKVKKSYKFFSRRASNEGNSPNKIISFELDEENQQNAGAKLMEDIRARRRNKTQQGKIENSEKNDKSEDDIKKVDHVRQELGRQQSIQLTKKELEVISCHWEIKENIWFPPIRIASTLTEIGKKIIMFGGYSKSSLNDVYQIDVVTAKWAPVDVKSKRPLQRYGHTAGNYRNKVLIFGGEYKYNPEVKMRETLCDLWSFDFKRGEFTQIHAGNKLICEPRKDHVMAIIGHNLFIHGGLNTKGQIINEPVIYDIYSKEWHRITIKGESPGELAFHQCAAVYKKERYLNQAFGIFKHPDIQQSMMQNPQGGIRQEGVYIFGGKNSKGFPTNTLTMLLTGKSYLEWKKVETKGKPPCPRYSHSMNFSSEQNILVLFGGRSDVKSKSQNRQQVMNDVWIFSLYTMTWYDVNITGLVPQERFSHCSTISGTSLIVFGGINKNFCSAQLNVLELDPIYSRKLQAKQKYFKSPKEIIMDDEEYFKLDDNQNKHGIDSNRPLSIQQNSDIRLLSIDRFDMQFSEND</sequence>
<evidence type="ECO:0000313" key="5">
    <source>
        <dbReference type="Proteomes" id="UP000039865"/>
    </source>
</evidence>
<organism evidence="4 5">
    <name type="scientific">Stylonychia lemnae</name>
    <name type="common">Ciliate</name>
    <dbReference type="NCBI Taxonomy" id="5949"/>
    <lineage>
        <taxon>Eukaryota</taxon>
        <taxon>Sar</taxon>
        <taxon>Alveolata</taxon>
        <taxon>Ciliophora</taxon>
        <taxon>Intramacronucleata</taxon>
        <taxon>Spirotrichea</taxon>
        <taxon>Stichotrichia</taxon>
        <taxon>Sporadotrichida</taxon>
        <taxon>Oxytrichidae</taxon>
        <taxon>Stylonychinae</taxon>
        <taxon>Stylonychia</taxon>
    </lineage>
</organism>
<evidence type="ECO:0000256" key="1">
    <source>
        <dbReference type="ARBA" id="ARBA00022441"/>
    </source>
</evidence>
<gene>
    <name evidence="4" type="primary">Contig6685.g7151</name>
    <name evidence="4" type="ORF">STYLEM_13638</name>
</gene>
<keyword evidence="1" id="KW-0880">Kelch repeat</keyword>
<dbReference type="SUPFAM" id="SSF117281">
    <property type="entry name" value="Kelch motif"/>
    <property type="match status" value="1"/>
</dbReference>
<dbReference type="Proteomes" id="UP000039865">
    <property type="component" value="Unassembled WGS sequence"/>
</dbReference>
<evidence type="ECO:0000313" key="4">
    <source>
        <dbReference type="EMBL" id="CDW84573.1"/>
    </source>
</evidence>
<dbReference type="Pfam" id="PF24681">
    <property type="entry name" value="Kelch_KLHDC2_KLHL20_DRC7"/>
    <property type="match status" value="2"/>
</dbReference>